<feature type="compositionally biased region" description="Basic and acidic residues" evidence="1">
    <location>
        <begin position="60"/>
        <end position="70"/>
    </location>
</feature>
<organism evidence="2 3">
    <name type="scientific">Geodia barretti</name>
    <name type="common">Barrett's horny sponge</name>
    <dbReference type="NCBI Taxonomy" id="519541"/>
    <lineage>
        <taxon>Eukaryota</taxon>
        <taxon>Metazoa</taxon>
        <taxon>Porifera</taxon>
        <taxon>Demospongiae</taxon>
        <taxon>Heteroscleromorpha</taxon>
        <taxon>Tetractinellida</taxon>
        <taxon>Astrophorina</taxon>
        <taxon>Geodiidae</taxon>
        <taxon>Geodia</taxon>
    </lineage>
</organism>
<keyword evidence="3" id="KW-1185">Reference proteome</keyword>
<sequence>MSYVNILDNDDLEIHFDHMRYEVTEGDGNKDVIFYHRTTEEDFTLTVTPVEASEVMHMGGRMDTENDMPRTKGAVEFSS</sequence>
<evidence type="ECO:0000256" key="1">
    <source>
        <dbReference type="SAM" id="MobiDB-lite"/>
    </source>
</evidence>
<reference evidence="2" key="1">
    <citation type="submission" date="2023-03" db="EMBL/GenBank/DDBJ databases">
        <authorList>
            <person name="Steffen K."/>
            <person name="Cardenas P."/>
        </authorList>
    </citation>
    <scope>NUCLEOTIDE SEQUENCE</scope>
</reference>
<gene>
    <name evidence="2" type="ORF">GBAR_LOCUS3403</name>
</gene>
<comment type="caution">
    <text evidence="2">The sequence shown here is derived from an EMBL/GenBank/DDBJ whole genome shotgun (WGS) entry which is preliminary data.</text>
</comment>
<dbReference type="Proteomes" id="UP001174909">
    <property type="component" value="Unassembled WGS sequence"/>
</dbReference>
<protein>
    <submittedName>
        <fullName evidence="2">Uncharacterized protein</fullName>
    </submittedName>
</protein>
<name>A0AA35R362_GEOBA</name>
<proteinExistence type="predicted"/>
<evidence type="ECO:0000313" key="3">
    <source>
        <dbReference type="Proteomes" id="UP001174909"/>
    </source>
</evidence>
<evidence type="ECO:0000313" key="2">
    <source>
        <dbReference type="EMBL" id="CAI8002465.1"/>
    </source>
</evidence>
<dbReference type="AlphaFoldDB" id="A0AA35R362"/>
<feature type="region of interest" description="Disordered" evidence="1">
    <location>
        <begin position="56"/>
        <end position="79"/>
    </location>
</feature>
<accession>A0AA35R362</accession>
<dbReference type="EMBL" id="CASHTH010000481">
    <property type="protein sequence ID" value="CAI8002465.1"/>
    <property type="molecule type" value="Genomic_DNA"/>
</dbReference>